<evidence type="ECO:0000313" key="2">
    <source>
        <dbReference type="EMBL" id="EDO08486.1"/>
    </source>
</evidence>
<feature type="coiled-coil region" evidence="1">
    <location>
        <begin position="150"/>
        <end position="177"/>
    </location>
</feature>
<dbReference type="KEGG" id="bbo:BBOV_III009300"/>
<evidence type="ECO:0000313" key="3">
    <source>
        <dbReference type="Proteomes" id="UP000002173"/>
    </source>
</evidence>
<feature type="coiled-coil region" evidence="1">
    <location>
        <begin position="231"/>
        <end position="328"/>
    </location>
</feature>
<gene>
    <name evidence="2" type="ORF">BBOV_III009300</name>
</gene>
<dbReference type="EMBL" id="AAXT01000001">
    <property type="protein sequence ID" value="EDO08486.1"/>
    <property type="molecule type" value="Genomic_DNA"/>
</dbReference>
<comment type="caution">
    <text evidence="2">The sequence shown here is derived from an EMBL/GenBank/DDBJ whole genome shotgun (WGS) entry which is preliminary data.</text>
</comment>
<dbReference type="AlphaFoldDB" id="A7APK2"/>
<dbReference type="Proteomes" id="UP000002173">
    <property type="component" value="Chromosome 3"/>
</dbReference>
<accession>A7APK2</accession>
<dbReference type="GeneID" id="5480310"/>
<sequence length="383" mass="44838">MDHHVDGEITGSLSYALENCLSKCKHMLQDDSLVEHYENLYQNNLFTYNKILALIKRSLEDCYTNHRCIKNAIENDTGIKIGMHHENENIVKKSLLTKEKVAQLICKKETMAHELQKNIQWDAELDRSLEQSSQEGIRAQTQLKLACFAKNRMKSSVELIEKTINDLENSCENTQTLVVTRQDEINHIIDEMNCINQTNIKEIEHIKRIHEEMDEELRQLGFQHHTTVQKLEETQDIISNIKKSKEEAQSALGKIENEIDNREQCISELKQEIASIENEKAMLKAEIENINCENERLKDVKLDISSEVNKIQEKIKSYEMDIRNNKSKIKLHKRGIKELEAILTSKHKEIITIYNTKAEQYRRYNVMRMQLEDAVWSLNVKYI</sequence>
<dbReference type="VEuPathDB" id="PiroplasmaDB:BBOV_III009300"/>
<evidence type="ECO:0000256" key="1">
    <source>
        <dbReference type="SAM" id="Coils"/>
    </source>
</evidence>
<reference evidence="2 3" key="1">
    <citation type="journal article" date="2007" name="PLoS Pathog.">
        <title>Genome sequence of Babesia bovis and comparative analysis of apicomplexan hemoprotozoa.</title>
        <authorList>
            <person name="Brayton K.A."/>
            <person name="Lau A.O.T."/>
            <person name="Herndon D.R."/>
            <person name="Hannick L."/>
            <person name="Kappmeyer L.S."/>
            <person name="Berens S.J."/>
            <person name="Bidwell S.L."/>
            <person name="Brown W.C."/>
            <person name="Crabtree J."/>
            <person name="Fadrosh D."/>
            <person name="Feldblum T."/>
            <person name="Forberger H.A."/>
            <person name="Haas B.J."/>
            <person name="Howell J.M."/>
            <person name="Khouri H."/>
            <person name="Koo H."/>
            <person name="Mann D.J."/>
            <person name="Norimine J."/>
            <person name="Paulsen I.T."/>
            <person name="Radune D."/>
            <person name="Ren Q."/>
            <person name="Smith R.K. Jr."/>
            <person name="Suarez C.E."/>
            <person name="White O."/>
            <person name="Wortman J.R."/>
            <person name="Knowles D.P. Jr."/>
            <person name="McElwain T.F."/>
            <person name="Nene V.M."/>
        </authorList>
    </citation>
    <scope>NUCLEOTIDE SEQUENCE [LARGE SCALE GENOMIC DNA]</scope>
    <source>
        <strain evidence="2">T2Bo</strain>
    </source>
</reference>
<proteinExistence type="predicted"/>
<organism evidence="2 3">
    <name type="scientific">Babesia bovis</name>
    <dbReference type="NCBI Taxonomy" id="5865"/>
    <lineage>
        <taxon>Eukaryota</taxon>
        <taxon>Sar</taxon>
        <taxon>Alveolata</taxon>
        <taxon>Apicomplexa</taxon>
        <taxon>Aconoidasida</taxon>
        <taxon>Piroplasmida</taxon>
        <taxon>Babesiidae</taxon>
        <taxon>Babesia</taxon>
    </lineage>
</organism>
<keyword evidence="1" id="KW-0175">Coiled coil</keyword>
<dbReference type="InParanoid" id="A7APK2"/>
<name>A7APK2_BABBO</name>
<dbReference type="Gene3D" id="1.10.287.1490">
    <property type="match status" value="1"/>
</dbReference>
<protein>
    <submittedName>
        <fullName evidence="2">Uncharacterized protein</fullName>
    </submittedName>
</protein>
<keyword evidence="3" id="KW-1185">Reference proteome</keyword>
<dbReference type="OMA" id="NCESSEH"/>